<organism evidence="2 3">
    <name type="scientific">Nitrosospira multiformis (strain ATCC 25196 / NCIMB 11849 / C 71)</name>
    <dbReference type="NCBI Taxonomy" id="323848"/>
    <lineage>
        <taxon>Bacteria</taxon>
        <taxon>Pseudomonadati</taxon>
        <taxon>Pseudomonadota</taxon>
        <taxon>Betaproteobacteria</taxon>
        <taxon>Nitrosomonadales</taxon>
        <taxon>Nitrosomonadaceae</taxon>
        <taxon>Nitrosospira</taxon>
    </lineage>
</organism>
<accession>A0A1H5UM41</accession>
<reference evidence="2 3" key="1">
    <citation type="submission" date="2016-10" db="EMBL/GenBank/DDBJ databases">
        <authorList>
            <person name="de Groot N.N."/>
        </authorList>
    </citation>
    <scope>NUCLEOTIDE SEQUENCE [LARGE SCALE GENOMIC DNA]</scope>
    <source>
        <strain evidence="2 3">Nl13</strain>
    </source>
</reference>
<dbReference type="Proteomes" id="UP000236751">
    <property type="component" value="Unassembled WGS sequence"/>
</dbReference>
<proteinExistence type="predicted"/>
<evidence type="ECO:0000313" key="2">
    <source>
        <dbReference type="EMBL" id="SEF76122.1"/>
    </source>
</evidence>
<dbReference type="AlphaFoldDB" id="A0A1H5UM41"/>
<protein>
    <submittedName>
        <fullName evidence="2">Uncharacterized protein</fullName>
    </submittedName>
</protein>
<sequence length="92" mass="10533">MIHRLQKLPIWMKNATTASAVGCSAARLQSSERRGLGLWLQSKMFEDPLDHPQERRNDLQLPTPQLGQRCMSMPKTRLNNLTPLMQWFLGGC</sequence>
<feature type="compositionally biased region" description="Basic and acidic residues" evidence="1">
    <location>
        <begin position="49"/>
        <end position="58"/>
    </location>
</feature>
<feature type="region of interest" description="Disordered" evidence="1">
    <location>
        <begin position="49"/>
        <end position="70"/>
    </location>
</feature>
<evidence type="ECO:0000313" key="3">
    <source>
        <dbReference type="Proteomes" id="UP000236751"/>
    </source>
</evidence>
<evidence type="ECO:0000256" key="1">
    <source>
        <dbReference type="SAM" id="MobiDB-lite"/>
    </source>
</evidence>
<dbReference type="EMBL" id="FNVK01000008">
    <property type="protein sequence ID" value="SEF76122.1"/>
    <property type="molecule type" value="Genomic_DNA"/>
</dbReference>
<name>A0A1H5UM41_NITMU</name>
<gene>
    <name evidence="2" type="ORF">SAMN05216403_10852</name>
</gene>